<keyword evidence="2" id="KW-1185">Reference proteome</keyword>
<evidence type="ECO:0000313" key="2">
    <source>
        <dbReference type="Proteomes" id="UP000436522"/>
    </source>
</evidence>
<reference evidence="1 2" key="1">
    <citation type="submission" date="2019-12" db="EMBL/GenBank/DDBJ databases">
        <title>Roseobacter cerasinus sp. nov., isolated from seawater around aquaculture.</title>
        <authorList>
            <person name="Muramatsu S."/>
            <person name="Takabe Y."/>
            <person name="Mori K."/>
            <person name="Takaichi S."/>
            <person name="Hanada S."/>
        </authorList>
    </citation>
    <scope>NUCLEOTIDE SEQUENCE [LARGE SCALE GENOMIC DNA]</scope>
    <source>
        <strain evidence="1 2">AI77</strain>
    </source>
</reference>
<name>A0A640VW41_9RHOB</name>
<dbReference type="Proteomes" id="UP000436522">
    <property type="component" value="Unassembled WGS sequence"/>
</dbReference>
<proteinExistence type="predicted"/>
<accession>A0A640VW41</accession>
<dbReference type="EMBL" id="BLIV01000007">
    <property type="protein sequence ID" value="GFE51824.1"/>
    <property type="molecule type" value="Genomic_DNA"/>
</dbReference>
<protein>
    <submittedName>
        <fullName evidence="1">Uncharacterized protein</fullName>
    </submittedName>
</protein>
<evidence type="ECO:0000313" key="1">
    <source>
        <dbReference type="EMBL" id="GFE51824.1"/>
    </source>
</evidence>
<dbReference type="AlphaFoldDB" id="A0A640VW41"/>
<sequence>MQAGAIYADVRIPQDRPDLSHDTSLSDCSAQQLHTLACSEGFAGHVTLDGQNCTWHRHINWHGTPDGLDIGAISFDEAGHMLERGVLADYTELWVQNAQSTSQVLRFHGADYHGVLVSCGAMGVLAVGRQDKPASRPLVAALAAGQIPDGIGVLFDGLHALCDIDGNTVIASSATDPRTEGMPVLSINEDGVTWHAKQFESMEKRVKMFWSQH</sequence>
<organism evidence="1 2">
    <name type="scientific">Roseobacter cerasinus</name>
    <dbReference type="NCBI Taxonomy" id="2602289"/>
    <lineage>
        <taxon>Bacteria</taxon>
        <taxon>Pseudomonadati</taxon>
        <taxon>Pseudomonadota</taxon>
        <taxon>Alphaproteobacteria</taxon>
        <taxon>Rhodobacterales</taxon>
        <taxon>Roseobacteraceae</taxon>
        <taxon>Roseobacter</taxon>
    </lineage>
</organism>
<gene>
    <name evidence="1" type="ORF">So717_35770</name>
</gene>
<comment type="caution">
    <text evidence="1">The sequence shown here is derived from an EMBL/GenBank/DDBJ whole genome shotgun (WGS) entry which is preliminary data.</text>
</comment>